<sequence>MCFDFRDAPDSPRVVLVTGERSILSVANSFQEFLEGLHDG</sequence>
<dbReference type="KEGG" id="age:AA314_03028"/>
<accession>A0AAC8Q5W7</accession>
<reference evidence="1 2" key="1">
    <citation type="submission" date="2015-05" db="EMBL/GenBank/DDBJ databases">
        <title>Genome assembly of Archangium gephyra DSM 2261.</title>
        <authorList>
            <person name="Sharma G."/>
            <person name="Subramanian S."/>
        </authorList>
    </citation>
    <scope>NUCLEOTIDE SEQUENCE [LARGE SCALE GENOMIC DNA]</scope>
    <source>
        <strain evidence="1 2">DSM 2261</strain>
    </source>
</reference>
<evidence type="ECO:0008006" key="3">
    <source>
        <dbReference type="Google" id="ProtNLM"/>
    </source>
</evidence>
<evidence type="ECO:0000313" key="2">
    <source>
        <dbReference type="Proteomes" id="UP000035579"/>
    </source>
</evidence>
<dbReference type="AlphaFoldDB" id="A0AAC8Q5W7"/>
<organism evidence="1 2">
    <name type="scientific">Archangium gephyra</name>
    <dbReference type="NCBI Taxonomy" id="48"/>
    <lineage>
        <taxon>Bacteria</taxon>
        <taxon>Pseudomonadati</taxon>
        <taxon>Myxococcota</taxon>
        <taxon>Myxococcia</taxon>
        <taxon>Myxococcales</taxon>
        <taxon>Cystobacterineae</taxon>
        <taxon>Archangiaceae</taxon>
        <taxon>Archangium</taxon>
    </lineage>
</organism>
<evidence type="ECO:0000313" key="1">
    <source>
        <dbReference type="EMBL" id="AKJ01402.1"/>
    </source>
</evidence>
<dbReference type="EMBL" id="CP011509">
    <property type="protein sequence ID" value="AKJ01402.1"/>
    <property type="molecule type" value="Genomic_DNA"/>
</dbReference>
<name>A0AAC8Q5W7_9BACT</name>
<protein>
    <recommendedName>
        <fullName evidence="3">Knr4/Smi1-like domain-containing protein</fullName>
    </recommendedName>
</protein>
<proteinExistence type="predicted"/>
<dbReference type="Proteomes" id="UP000035579">
    <property type="component" value="Chromosome"/>
</dbReference>
<gene>
    <name evidence="1" type="ORF">AA314_03028</name>
</gene>